<dbReference type="VEuPathDB" id="FungiDB:AeMF1_010865"/>
<keyword evidence="3" id="KW-1185">Reference proteome</keyword>
<feature type="compositionally biased region" description="Low complexity" evidence="1">
    <location>
        <begin position="352"/>
        <end position="381"/>
    </location>
</feature>
<reference evidence="2 3" key="1">
    <citation type="submission" date="2019-07" db="EMBL/GenBank/DDBJ databases">
        <title>Genomics analysis of Aphanomyces spp. identifies a new class of oomycete effector associated with host adaptation.</title>
        <authorList>
            <person name="Gaulin E."/>
        </authorList>
    </citation>
    <scope>NUCLEOTIDE SEQUENCE [LARGE SCALE GENOMIC DNA]</scope>
    <source>
        <strain evidence="2 3">ATCC 201684</strain>
    </source>
</reference>
<evidence type="ECO:0000313" key="3">
    <source>
        <dbReference type="Proteomes" id="UP000481153"/>
    </source>
</evidence>
<evidence type="ECO:0000313" key="2">
    <source>
        <dbReference type="EMBL" id="KAF0727338.1"/>
    </source>
</evidence>
<dbReference type="AlphaFoldDB" id="A0A6G0WJC3"/>
<gene>
    <name evidence="2" type="ORF">Ae201684_014598</name>
</gene>
<feature type="compositionally biased region" description="Pro residues" evidence="1">
    <location>
        <begin position="382"/>
        <end position="395"/>
    </location>
</feature>
<dbReference type="EMBL" id="VJMJ01000198">
    <property type="protein sequence ID" value="KAF0727338.1"/>
    <property type="molecule type" value="Genomic_DNA"/>
</dbReference>
<protein>
    <submittedName>
        <fullName evidence="2">Uncharacterized protein</fullName>
    </submittedName>
</protein>
<organism evidence="2 3">
    <name type="scientific">Aphanomyces euteiches</name>
    <dbReference type="NCBI Taxonomy" id="100861"/>
    <lineage>
        <taxon>Eukaryota</taxon>
        <taxon>Sar</taxon>
        <taxon>Stramenopiles</taxon>
        <taxon>Oomycota</taxon>
        <taxon>Saprolegniomycetes</taxon>
        <taxon>Saprolegniales</taxon>
        <taxon>Verrucalvaceae</taxon>
        <taxon>Aphanomyces</taxon>
    </lineage>
</organism>
<dbReference type="Proteomes" id="UP000481153">
    <property type="component" value="Unassembled WGS sequence"/>
</dbReference>
<feature type="region of interest" description="Disordered" evidence="1">
    <location>
        <begin position="352"/>
        <end position="406"/>
    </location>
</feature>
<evidence type="ECO:0000256" key="1">
    <source>
        <dbReference type="SAM" id="MobiDB-lite"/>
    </source>
</evidence>
<proteinExistence type="predicted"/>
<feature type="compositionally biased region" description="Low complexity" evidence="1">
    <location>
        <begin position="396"/>
        <end position="406"/>
    </location>
</feature>
<comment type="caution">
    <text evidence="2">The sequence shown here is derived from an EMBL/GenBank/DDBJ whole genome shotgun (WGS) entry which is preliminary data.</text>
</comment>
<sequence>MCTDSDSLDLGSLPAQCFASIVAPRTPTVLDLFFPSNMTAINGTCYTDCATALFNRISTLPDCQVEWPAFAGAPVAPKSLYKTYLNALCGYDMCTNYWWYGYSPYLCGWSAPYNDFSSCSAVTASLYSTPFSKTCNQAYRNTFANQTNETAGMYIVETALTGNYLVKSRFLASVTACILDVVALAYKANCSSTVSFALQTLQVVWSTIYKSTANLPSCNQSNITTLLNAAPPYSCISLGLTSWSQVFLPSHMSDLSSLSQACVTAALEYAKTFPACEWIDLSAGESLVGINVSTRVSSFLVAAQSVLQNSSNLTKTPSNYTPSTTYYYPSPSPNYYYPPPYTYYTPSTYTPPTSTASYKTPTPSNSSSTNSSTSLPTTTSQSPPPSPSSSPPQSPQPSSTSPASTSCLSSDKSAMFAYFQSLPLSSTCLSFGPWNQTAKPTDFLTTLQPFIPFACFQSSCRADIAASATNFKKMACDEAQLLGAALDGLVSLCQRLSLSFSLSTCTVPPDIGSMTVQCFDIIPGTTSLLDLIEPSSLLTYNSICNSSDCVASIATRIGGLSDCQVDWPTAGSAPISPKMLYSSFLSGMCSLPVSTTIDYGMCPGQLAALYTTPFSLACTAALGGKQYVLETAFMGDYVHQIQKIALNSACMGDIAVMKARLATLNGCASGLVFASEVLQKVLATSHSANTSLPLCTKTQFAAGTTLLASPASASCYTNTTKVVSWSDVLLPSHLADLVSFVNKTDCIEAALAVAKNLPPCEWADPTRGDIVTGVDATTRVSSFLVAIKSLAQTTASTSTAWKIVTSSPLLFLALFFSQALE</sequence>
<accession>A0A6G0WJC3</accession>
<name>A0A6G0WJC3_9STRA</name>